<comment type="caution">
    <text evidence="1">The sequence shown here is derived from an EMBL/GenBank/DDBJ whole genome shotgun (WGS) entry which is preliminary data.</text>
</comment>
<accession>A0A0R3N1F8</accession>
<name>A0A0R3N1F8_9BRAD</name>
<evidence type="ECO:0000313" key="1">
    <source>
        <dbReference type="EMBL" id="KRR26216.1"/>
    </source>
</evidence>
<dbReference type="Proteomes" id="UP000051660">
    <property type="component" value="Unassembled WGS sequence"/>
</dbReference>
<dbReference type="AlphaFoldDB" id="A0A0R3N1F8"/>
<dbReference type="EMBL" id="LLYB01000047">
    <property type="protein sequence ID" value="KRR26216.1"/>
    <property type="molecule type" value="Genomic_DNA"/>
</dbReference>
<protein>
    <submittedName>
        <fullName evidence="1">Uncharacterized protein</fullName>
    </submittedName>
</protein>
<evidence type="ECO:0000313" key="2">
    <source>
        <dbReference type="Proteomes" id="UP000051660"/>
    </source>
</evidence>
<sequence length="78" mass="8488">MRSRSLPASLEFVKAGATLAFTVRVAITPGSTLPIGFATTDARMIDRFEKAVGLERRLAKSSRLWDPKATDRPLPEGS</sequence>
<reference evidence="1 2" key="1">
    <citation type="submission" date="2014-03" db="EMBL/GenBank/DDBJ databases">
        <title>Bradyrhizobium valentinum sp. nov., isolated from effective nodules of Lupinus mariae-josephae, a lupine endemic of basic-lime soils in Eastern Spain.</title>
        <authorList>
            <person name="Duran D."/>
            <person name="Rey L."/>
            <person name="Navarro A."/>
            <person name="Busquets A."/>
            <person name="Imperial J."/>
            <person name="Ruiz-Argueso T."/>
        </authorList>
    </citation>
    <scope>NUCLEOTIDE SEQUENCE [LARGE SCALE GENOMIC DNA]</scope>
    <source>
        <strain evidence="1 2">CCBAU 23086</strain>
    </source>
</reference>
<gene>
    <name evidence="1" type="ORF">CQ14_21310</name>
</gene>
<organism evidence="1 2">
    <name type="scientific">Bradyrhizobium lablabi</name>
    <dbReference type="NCBI Taxonomy" id="722472"/>
    <lineage>
        <taxon>Bacteria</taxon>
        <taxon>Pseudomonadati</taxon>
        <taxon>Pseudomonadota</taxon>
        <taxon>Alphaproteobacteria</taxon>
        <taxon>Hyphomicrobiales</taxon>
        <taxon>Nitrobacteraceae</taxon>
        <taxon>Bradyrhizobium</taxon>
    </lineage>
</organism>
<proteinExistence type="predicted"/>